<name>A0A6I9RTC1_ELAGV</name>
<dbReference type="PANTHER" id="PTHR45432:SF2">
    <property type="entry name" value="CHAPERONE PROTEIN DNAJ 11, CHLOROPLASTIC"/>
    <property type="match status" value="1"/>
</dbReference>
<dbReference type="InterPro" id="IPR001623">
    <property type="entry name" value="DnaJ_domain"/>
</dbReference>
<dbReference type="SMART" id="SM00271">
    <property type="entry name" value="DnaJ"/>
    <property type="match status" value="1"/>
</dbReference>
<dbReference type="PROSITE" id="PS50076">
    <property type="entry name" value="DNAJ_2"/>
    <property type="match status" value="1"/>
</dbReference>
<dbReference type="CDD" id="cd06257">
    <property type="entry name" value="DnaJ"/>
    <property type="match status" value="1"/>
</dbReference>
<organism evidence="2 3">
    <name type="scientific">Elaeis guineensis var. tenera</name>
    <name type="common">Oil palm</name>
    <dbReference type="NCBI Taxonomy" id="51953"/>
    <lineage>
        <taxon>Eukaryota</taxon>
        <taxon>Viridiplantae</taxon>
        <taxon>Streptophyta</taxon>
        <taxon>Embryophyta</taxon>
        <taxon>Tracheophyta</taxon>
        <taxon>Spermatophyta</taxon>
        <taxon>Magnoliopsida</taxon>
        <taxon>Liliopsida</taxon>
        <taxon>Arecaceae</taxon>
        <taxon>Arecoideae</taxon>
        <taxon>Cocoseae</taxon>
        <taxon>Elaeidinae</taxon>
        <taxon>Elaeis</taxon>
    </lineage>
</organism>
<evidence type="ECO:0000313" key="2">
    <source>
        <dbReference type="Proteomes" id="UP000504607"/>
    </source>
</evidence>
<dbReference type="PANTHER" id="PTHR45432">
    <property type="entry name" value="CHAPERONE PROTEIN DNAJ 11, CHLOROPLASTIC-LIKE"/>
    <property type="match status" value="1"/>
</dbReference>
<sequence length="127" mass="13908">MAGTLSFAGLSPCPHLSCPRRRTACGAVAMAEVSTAVRRPKSLYEVLRVKETASAEEIKAGYRSMAKRFHPDVAPAAGGPDFLEIHRAYETLSDPTARARYDLSIGLLGFPAAAPLRCRRWETDQCW</sequence>
<dbReference type="Gene3D" id="1.10.287.110">
    <property type="entry name" value="DnaJ domain"/>
    <property type="match status" value="1"/>
</dbReference>
<reference evidence="3" key="1">
    <citation type="submission" date="2025-08" db="UniProtKB">
        <authorList>
            <consortium name="RefSeq"/>
        </authorList>
    </citation>
    <scope>IDENTIFICATION</scope>
</reference>
<gene>
    <name evidence="3" type="primary">LOC105049928</name>
</gene>
<dbReference type="KEGG" id="egu:105049928"/>
<dbReference type="InParanoid" id="A0A6I9RTC1"/>
<protein>
    <submittedName>
        <fullName evidence="3">Chaperone protein dnaJ 11, chloroplastic</fullName>
    </submittedName>
</protein>
<evidence type="ECO:0000259" key="1">
    <source>
        <dbReference type="PROSITE" id="PS50076"/>
    </source>
</evidence>
<dbReference type="RefSeq" id="XP_010928031.1">
    <property type="nucleotide sequence ID" value="XM_010929729.3"/>
</dbReference>
<dbReference type="Proteomes" id="UP000504607">
    <property type="component" value="Chromosome 8"/>
</dbReference>
<dbReference type="InterPro" id="IPR036869">
    <property type="entry name" value="J_dom_sf"/>
</dbReference>
<dbReference type="AlphaFoldDB" id="A0A6I9RTC1"/>
<accession>A0A6I9RTC1</accession>
<dbReference type="SUPFAM" id="SSF46565">
    <property type="entry name" value="Chaperone J-domain"/>
    <property type="match status" value="1"/>
</dbReference>
<dbReference type="GeneID" id="105049928"/>
<keyword evidence="2" id="KW-1185">Reference proteome</keyword>
<evidence type="ECO:0000313" key="3">
    <source>
        <dbReference type="RefSeq" id="XP_010928031.1"/>
    </source>
</evidence>
<dbReference type="GO" id="GO:0005783">
    <property type="term" value="C:endoplasmic reticulum"/>
    <property type="evidence" value="ECO:0007669"/>
    <property type="project" value="UniProtKB-ARBA"/>
</dbReference>
<dbReference type="PRINTS" id="PR00625">
    <property type="entry name" value="JDOMAIN"/>
</dbReference>
<dbReference type="Pfam" id="PF00226">
    <property type="entry name" value="DnaJ"/>
    <property type="match status" value="1"/>
</dbReference>
<dbReference type="OrthoDB" id="445556at2759"/>
<proteinExistence type="predicted"/>
<feature type="domain" description="J" evidence="1">
    <location>
        <begin position="42"/>
        <end position="105"/>
    </location>
</feature>